<dbReference type="PANTHER" id="PTHR11422:SF0">
    <property type="entry name" value="T-CELL SURFACE GLYCOPROTEIN CD4"/>
    <property type="match status" value="1"/>
</dbReference>
<feature type="domain" description="Ig-like" evidence="2">
    <location>
        <begin position="45"/>
        <end position="101"/>
    </location>
</feature>
<sequence length="195" mass="22421">MKNLHRLIIFLLYFHKCVPLDFNKYILTEEKKKVNLPCGVESKGNIEWQRGGSLLIRYRTYQKFANNALKDSNRFNIQNHSTSDLEVSEVQRSDSGIYTCQRERSTVLHTVQLLVFTVSATPSKNLFSSEKLKLELSPENVPGLQVYWTKGDKNLDRGTSVEIKEVDLQSGGQYWCRIKMEGNEDLNISTTITVL</sequence>
<dbReference type="SUPFAM" id="SSF48726">
    <property type="entry name" value="Immunoglobulin"/>
    <property type="match status" value="2"/>
</dbReference>
<organism evidence="3 4">
    <name type="scientific">Aquarana catesbeiana</name>
    <name type="common">American bullfrog</name>
    <name type="synonym">Rana catesbeiana</name>
    <dbReference type="NCBI Taxonomy" id="8400"/>
    <lineage>
        <taxon>Eukaryota</taxon>
        <taxon>Metazoa</taxon>
        <taxon>Chordata</taxon>
        <taxon>Craniata</taxon>
        <taxon>Vertebrata</taxon>
        <taxon>Euteleostomi</taxon>
        <taxon>Amphibia</taxon>
        <taxon>Batrachia</taxon>
        <taxon>Anura</taxon>
        <taxon>Neobatrachia</taxon>
        <taxon>Ranoidea</taxon>
        <taxon>Ranidae</taxon>
        <taxon>Aquarana</taxon>
    </lineage>
</organism>
<dbReference type="InterPro" id="IPR003598">
    <property type="entry name" value="Ig_sub2"/>
</dbReference>
<dbReference type="InterPro" id="IPR036179">
    <property type="entry name" value="Ig-like_dom_sf"/>
</dbReference>
<evidence type="ECO:0000313" key="4">
    <source>
        <dbReference type="Proteomes" id="UP000228934"/>
    </source>
</evidence>
<dbReference type="Pfam" id="PF07686">
    <property type="entry name" value="V-set"/>
    <property type="match status" value="1"/>
</dbReference>
<accession>A0A2G9QLT4</accession>
<feature type="non-terminal residue" evidence="3">
    <location>
        <position position="195"/>
    </location>
</feature>
<dbReference type="InterPro" id="IPR007110">
    <property type="entry name" value="Ig-like_dom"/>
</dbReference>
<dbReference type="Proteomes" id="UP000228934">
    <property type="component" value="Unassembled WGS sequence"/>
</dbReference>
<dbReference type="InterPro" id="IPR013106">
    <property type="entry name" value="Ig_V-set"/>
</dbReference>
<dbReference type="InterPro" id="IPR003599">
    <property type="entry name" value="Ig_sub"/>
</dbReference>
<keyword evidence="4" id="KW-1185">Reference proteome</keyword>
<evidence type="ECO:0000256" key="1">
    <source>
        <dbReference type="SAM" id="SignalP"/>
    </source>
</evidence>
<dbReference type="SMART" id="SM00409">
    <property type="entry name" value="IG"/>
    <property type="match status" value="2"/>
</dbReference>
<dbReference type="OrthoDB" id="8657369at2759"/>
<feature type="chain" id="PRO_5013641340" description="Ig-like domain-containing protein" evidence="1">
    <location>
        <begin position="20"/>
        <end position="195"/>
    </location>
</feature>
<proteinExistence type="predicted"/>
<gene>
    <name evidence="3" type="ORF">AB205_0146370</name>
</gene>
<dbReference type="EMBL" id="KV968991">
    <property type="protein sequence ID" value="PIO16043.1"/>
    <property type="molecule type" value="Genomic_DNA"/>
</dbReference>
<dbReference type="InterPro" id="IPR013783">
    <property type="entry name" value="Ig-like_fold"/>
</dbReference>
<keyword evidence="1" id="KW-0732">Signal</keyword>
<dbReference type="PANTHER" id="PTHR11422">
    <property type="entry name" value="T-CELL SURFACE GLYCOPROTEIN CD4"/>
    <property type="match status" value="1"/>
</dbReference>
<name>A0A2G9QLT4_AQUCT</name>
<dbReference type="SMART" id="SM00408">
    <property type="entry name" value="IGc2"/>
    <property type="match status" value="2"/>
</dbReference>
<dbReference type="PROSITE" id="PS50835">
    <property type="entry name" value="IG_LIKE"/>
    <property type="match status" value="1"/>
</dbReference>
<dbReference type="AlphaFoldDB" id="A0A2G9QLT4"/>
<evidence type="ECO:0000259" key="2">
    <source>
        <dbReference type="PROSITE" id="PS50835"/>
    </source>
</evidence>
<evidence type="ECO:0000313" key="3">
    <source>
        <dbReference type="EMBL" id="PIO16043.1"/>
    </source>
</evidence>
<reference evidence="4" key="1">
    <citation type="journal article" date="2017" name="Nat. Commun.">
        <title>The North American bullfrog draft genome provides insight into hormonal regulation of long noncoding RNA.</title>
        <authorList>
            <person name="Hammond S.A."/>
            <person name="Warren R.L."/>
            <person name="Vandervalk B.P."/>
            <person name="Kucuk E."/>
            <person name="Khan H."/>
            <person name="Gibb E.A."/>
            <person name="Pandoh P."/>
            <person name="Kirk H."/>
            <person name="Zhao Y."/>
            <person name="Jones M."/>
            <person name="Mungall A.J."/>
            <person name="Coope R."/>
            <person name="Pleasance S."/>
            <person name="Moore R.A."/>
            <person name="Holt R.A."/>
            <person name="Round J.M."/>
            <person name="Ohora S."/>
            <person name="Walle B.V."/>
            <person name="Veldhoen N."/>
            <person name="Helbing C.C."/>
            <person name="Birol I."/>
        </authorList>
    </citation>
    <scope>NUCLEOTIDE SEQUENCE [LARGE SCALE GENOMIC DNA]</scope>
</reference>
<protein>
    <recommendedName>
        <fullName evidence="2">Ig-like domain-containing protein</fullName>
    </recommendedName>
</protein>
<feature type="signal peptide" evidence="1">
    <location>
        <begin position="1"/>
        <end position="19"/>
    </location>
</feature>
<dbReference type="Gene3D" id="2.60.40.10">
    <property type="entry name" value="Immunoglobulins"/>
    <property type="match status" value="2"/>
</dbReference>